<evidence type="ECO:0000259" key="3">
    <source>
        <dbReference type="PROSITE" id="PS51462"/>
    </source>
</evidence>
<feature type="region of interest" description="Disordered" evidence="1">
    <location>
        <begin position="27"/>
        <end position="103"/>
    </location>
</feature>
<sequence length="515" mass="57819">MMNYLNKLHQALLSINSTQPILINNHHHHQKSNHSIGTATPLVGPSRHHHHHHHHGTTKRASVAIIIRIKPDSSSTTTTSSSSSSPSSSTSSINSTPDQNPSLNFIQQTQLKPNLSIPIHQSNPTQNLTSTLNESFSNPCLQSSSTPEILFIKRSSRSNDRWSSHLAFPGGRMEPEDEDTQFCALRETFEEVGIDLAEEDYLLIGQLDDREITTSLGKRLLMILSSFVYLYTKPSQDDHDPKLEIDSDEVASAYWVPIDQLLGHQVRWGEVEINVSTRILPTKHSFIKSILSVLLGNMKFPSILLKDHPSIVASSPNSPSRTYHETSKNPKPDLDLWGITLGITLDLMSFIADPQFASTGRHHQKPINHQSSIATSTPILTPNSTPSLFRSPSISRLDHLNAPPDEMTISAPSITSIFPRFTYPDVNALIWLLGGRYRNLLRSWQPAHQRHPRSRSTLALTAFYTAVRKALMVAVILRFLSLIGFLVFVFKRLSRSRTRVWMIVSRLLKLIKPIN</sequence>
<feature type="compositionally biased region" description="Basic residues" evidence="1">
    <location>
        <begin position="46"/>
        <end position="58"/>
    </location>
</feature>
<evidence type="ECO:0000313" key="5">
    <source>
        <dbReference type="Proteomes" id="UP000001072"/>
    </source>
</evidence>
<dbReference type="Pfam" id="PF00293">
    <property type="entry name" value="NUDIX"/>
    <property type="match status" value="1"/>
</dbReference>
<dbReference type="SUPFAM" id="SSF55811">
    <property type="entry name" value="Nudix"/>
    <property type="match status" value="1"/>
</dbReference>
<evidence type="ECO:0000313" key="4">
    <source>
        <dbReference type="EMBL" id="EGG02051.1"/>
    </source>
</evidence>
<dbReference type="OrthoDB" id="70823at2759"/>
<feature type="compositionally biased region" description="Low complexity" evidence="1">
    <location>
        <begin position="73"/>
        <end position="96"/>
    </location>
</feature>
<dbReference type="InterPro" id="IPR045121">
    <property type="entry name" value="CoAse"/>
</dbReference>
<dbReference type="PANTHER" id="PTHR12992">
    <property type="entry name" value="NUDIX HYDROLASE"/>
    <property type="match status" value="1"/>
</dbReference>
<proteinExistence type="predicted"/>
<dbReference type="CDD" id="cd03426">
    <property type="entry name" value="NUDIX_CoAse_Nudt7"/>
    <property type="match status" value="1"/>
</dbReference>
<name>F4RZR9_MELLP</name>
<feature type="transmembrane region" description="Helical" evidence="2">
    <location>
        <begin position="470"/>
        <end position="490"/>
    </location>
</feature>
<dbReference type="EMBL" id="GL883133">
    <property type="protein sequence ID" value="EGG02051.1"/>
    <property type="molecule type" value="Genomic_DNA"/>
</dbReference>
<accession>F4RZR9</accession>
<keyword evidence="2" id="KW-1133">Transmembrane helix</keyword>
<dbReference type="VEuPathDB" id="FungiDB:MELLADRAFT_117629"/>
<dbReference type="PANTHER" id="PTHR12992:SF44">
    <property type="entry name" value="NUDIX HYDROLASE DOMAIN-CONTAINING PROTEIN"/>
    <property type="match status" value="1"/>
</dbReference>
<keyword evidence="2" id="KW-0812">Transmembrane</keyword>
<dbReference type="GO" id="GO:0010945">
    <property type="term" value="F:coenzyme A diphosphatase activity"/>
    <property type="evidence" value="ECO:0007669"/>
    <property type="project" value="InterPro"/>
</dbReference>
<evidence type="ECO:0000256" key="2">
    <source>
        <dbReference type="SAM" id="Phobius"/>
    </source>
</evidence>
<dbReference type="AlphaFoldDB" id="F4RZR9"/>
<dbReference type="RefSeq" id="XP_007414588.1">
    <property type="nucleotide sequence ID" value="XM_007414526.1"/>
</dbReference>
<reference evidence="5" key="1">
    <citation type="journal article" date="2011" name="Proc. Natl. Acad. Sci. U.S.A.">
        <title>Obligate biotrophy features unraveled by the genomic analysis of rust fungi.</title>
        <authorList>
            <person name="Duplessis S."/>
            <person name="Cuomo C.A."/>
            <person name="Lin Y.-C."/>
            <person name="Aerts A."/>
            <person name="Tisserant E."/>
            <person name="Veneault-Fourrey C."/>
            <person name="Joly D.L."/>
            <person name="Hacquard S."/>
            <person name="Amselem J."/>
            <person name="Cantarel B.L."/>
            <person name="Chiu R."/>
            <person name="Coutinho P.M."/>
            <person name="Feau N."/>
            <person name="Field M."/>
            <person name="Frey P."/>
            <person name="Gelhaye E."/>
            <person name="Goldberg J."/>
            <person name="Grabherr M.G."/>
            <person name="Kodira C.D."/>
            <person name="Kohler A."/>
            <person name="Kuees U."/>
            <person name="Lindquist E.A."/>
            <person name="Lucas S.M."/>
            <person name="Mago R."/>
            <person name="Mauceli E."/>
            <person name="Morin E."/>
            <person name="Murat C."/>
            <person name="Pangilinan J.L."/>
            <person name="Park R."/>
            <person name="Pearson M."/>
            <person name="Quesneville H."/>
            <person name="Rouhier N."/>
            <person name="Sakthikumar S."/>
            <person name="Salamov A.A."/>
            <person name="Schmutz J."/>
            <person name="Selles B."/>
            <person name="Shapiro H."/>
            <person name="Tanguay P."/>
            <person name="Tuskan G.A."/>
            <person name="Henrissat B."/>
            <person name="Van de Peer Y."/>
            <person name="Rouze P."/>
            <person name="Ellis J.G."/>
            <person name="Dodds P.N."/>
            <person name="Schein J.E."/>
            <person name="Zhong S."/>
            <person name="Hamelin R.C."/>
            <person name="Grigoriev I.V."/>
            <person name="Szabo L.J."/>
            <person name="Martin F."/>
        </authorList>
    </citation>
    <scope>NUCLEOTIDE SEQUENCE [LARGE SCALE GENOMIC DNA]</scope>
    <source>
        <strain evidence="5">98AG31 / pathotype 3-4-7</strain>
    </source>
</reference>
<dbReference type="STRING" id="747676.F4RZR9"/>
<dbReference type="Proteomes" id="UP000001072">
    <property type="component" value="Unassembled WGS sequence"/>
</dbReference>
<dbReference type="GeneID" id="18926055"/>
<dbReference type="eggNOG" id="KOG3069">
    <property type="taxonomic scope" value="Eukaryota"/>
</dbReference>
<feature type="domain" description="Nudix hydrolase" evidence="3">
    <location>
        <begin position="131"/>
        <end position="279"/>
    </location>
</feature>
<dbReference type="InterPro" id="IPR015797">
    <property type="entry name" value="NUDIX_hydrolase-like_dom_sf"/>
</dbReference>
<gene>
    <name evidence="4" type="ORF">MELLADRAFT_117629</name>
</gene>
<dbReference type="KEGG" id="mlr:MELLADRAFT_117629"/>
<protein>
    <recommendedName>
        <fullName evidence="3">Nudix hydrolase domain-containing protein</fullName>
    </recommendedName>
</protein>
<dbReference type="InParanoid" id="F4RZR9"/>
<dbReference type="HOGENOM" id="CLU_034764_1_0_1"/>
<dbReference type="InterPro" id="IPR000086">
    <property type="entry name" value="NUDIX_hydrolase_dom"/>
</dbReference>
<dbReference type="Gene3D" id="3.90.79.10">
    <property type="entry name" value="Nucleoside Triphosphate Pyrophosphohydrolase"/>
    <property type="match status" value="1"/>
</dbReference>
<keyword evidence="5" id="KW-1185">Reference proteome</keyword>
<evidence type="ECO:0000256" key="1">
    <source>
        <dbReference type="SAM" id="MobiDB-lite"/>
    </source>
</evidence>
<dbReference type="PROSITE" id="PS51462">
    <property type="entry name" value="NUDIX"/>
    <property type="match status" value="1"/>
</dbReference>
<keyword evidence="2" id="KW-0472">Membrane</keyword>
<organism evidence="5">
    <name type="scientific">Melampsora larici-populina (strain 98AG31 / pathotype 3-4-7)</name>
    <name type="common">Poplar leaf rust fungus</name>
    <dbReference type="NCBI Taxonomy" id="747676"/>
    <lineage>
        <taxon>Eukaryota</taxon>
        <taxon>Fungi</taxon>
        <taxon>Dikarya</taxon>
        <taxon>Basidiomycota</taxon>
        <taxon>Pucciniomycotina</taxon>
        <taxon>Pucciniomycetes</taxon>
        <taxon>Pucciniales</taxon>
        <taxon>Melampsoraceae</taxon>
        <taxon>Melampsora</taxon>
    </lineage>
</organism>